<evidence type="ECO:0000313" key="3">
    <source>
        <dbReference type="Proteomes" id="UP000193411"/>
    </source>
</evidence>
<keyword evidence="1" id="KW-0812">Transmembrane</keyword>
<gene>
    <name evidence="2" type="ORF">BCR44DRAFT_1438861</name>
</gene>
<proteinExistence type="predicted"/>
<keyword evidence="3" id="KW-1185">Reference proteome</keyword>
<comment type="caution">
    <text evidence="2">The sequence shown here is derived from an EMBL/GenBank/DDBJ whole genome shotgun (WGS) entry which is preliminary data.</text>
</comment>
<sequence>MVLVWITSAMATLVAFVAIMMIPGVARRMPALFLNALMTTVLKCFSAYVTLAIGSMTQLVLTHQG</sequence>
<feature type="transmembrane region" description="Helical" evidence="1">
    <location>
        <begin position="32"/>
        <end position="53"/>
    </location>
</feature>
<keyword evidence="1" id="KW-1133">Transmembrane helix</keyword>
<keyword evidence="1" id="KW-0472">Membrane</keyword>
<protein>
    <submittedName>
        <fullName evidence="2">Uncharacterized protein</fullName>
    </submittedName>
</protein>
<dbReference type="EMBL" id="MCFL01000038">
    <property type="protein sequence ID" value="ORZ33157.1"/>
    <property type="molecule type" value="Genomic_DNA"/>
</dbReference>
<organism evidence="2 3">
    <name type="scientific">Catenaria anguillulae PL171</name>
    <dbReference type="NCBI Taxonomy" id="765915"/>
    <lineage>
        <taxon>Eukaryota</taxon>
        <taxon>Fungi</taxon>
        <taxon>Fungi incertae sedis</taxon>
        <taxon>Blastocladiomycota</taxon>
        <taxon>Blastocladiomycetes</taxon>
        <taxon>Blastocladiales</taxon>
        <taxon>Catenariaceae</taxon>
        <taxon>Catenaria</taxon>
    </lineage>
</organism>
<evidence type="ECO:0000256" key="1">
    <source>
        <dbReference type="SAM" id="Phobius"/>
    </source>
</evidence>
<accession>A0A1Y2HEZ0</accession>
<dbReference type="AlphaFoldDB" id="A0A1Y2HEZ0"/>
<name>A0A1Y2HEZ0_9FUNG</name>
<reference evidence="2 3" key="1">
    <citation type="submission" date="2016-07" db="EMBL/GenBank/DDBJ databases">
        <title>Pervasive Adenine N6-methylation of Active Genes in Fungi.</title>
        <authorList>
            <consortium name="DOE Joint Genome Institute"/>
            <person name="Mondo S.J."/>
            <person name="Dannebaum R.O."/>
            <person name="Kuo R.C."/>
            <person name="Labutti K."/>
            <person name="Haridas S."/>
            <person name="Kuo A."/>
            <person name="Salamov A."/>
            <person name="Ahrendt S.R."/>
            <person name="Lipzen A."/>
            <person name="Sullivan W."/>
            <person name="Andreopoulos W.B."/>
            <person name="Clum A."/>
            <person name="Lindquist E."/>
            <person name="Daum C."/>
            <person name="Ramamoorthy G.K."/>
            <person name="Gryganskyi A."/>
            <person name="Culley D."/>
            <person name="Magnuson J.K."/>
            <person name="James T.Y."/>
            <person name="O'Malley M.A."/>
            <person name="Stajich J.E."/>
            <person name="Spatafora J.W."/>
            <person name="Visel A."/>
            <person name="Grigoriev I.V."/>
        </authorList>
    </citation>
    <scope>NUCLEOTIDE SEQUENCE [LARGE SCALE GENOMIC DNA]</scope>
    <source>
        <strain evidence="2 3">PL171</strain>
    </source>
</reference>
<dbReference type="Proteomes" id="UP000193411">
    <property type="component" value="Unassembled WGS sequence"/>
</dbReference>
<feature type="transmembrane region" description="Helical" evidence="1">
    <location>
        <begin position="6"/>
        <end position="25"/>
    </location>
</feature>
<evidence type="ECO:0000313" key="2">
    <source>
        <dbReference type="EMBL" id="ORZ33157.1"/>
    </source>
</evidence>